<keyword evidence="3 4" id="KW-0472">Membrane</keyword>
<accession>A0AAV2B6C6</accession>
<feature type="transmembrane region" description="Helical" evidence="4">
    <location>
        <begin position="58"/>
        <end position="76"/>
    </location>
</feature>
<evidence type="ECO:0000256" key="3">
    <source>
        <dbReference type="ARBA" id="ARBA00023136"/>
    </source>
</evidence>
<dbReference type="Proteomes" id="UP001497382">
    <property type="component" value="Unassembled WGS sequence"/>
</dbReference>
<evidence type="ECO:0000256" key="4">
    <source>
        <dbReference type="SAM" id="Phobius"/>
    </source>
</evidence>
<keyword evidence="6" id="KW-1185">Reference proteome</keyword>
<keyword evidence="2 4" id="KW-1133">Transmembrane helix</keyword>
<sequence length="79" mass="8462">MMKFSTEVLRIIKTCNLYASCISSGIAVAVVGPCLLDFQEIVHTDTQHIAVIYTGRSIGYLVGSLIGAQLVLNIMVSSS</sequence>
<protein>
    <submittedName>
        <fullName evidence="5">Uncharacterized protein</fullName>
    </submittedName>
</protein>
<evidence type="ECO:0000313" key="6">
    <source>
        <dbReference type="Proteomes" id="UP001497382"/>
    </source>
</evidence>
<name>A0AAV2B6C6_9ARAC</name>
<gene>
    <name evidence="5" type="ORF">LARSCL_LOCUS17281</name>
</gene>
<keyword evidence="1 4" id="KW-0812">Transmembrane</keyword>
<evidence type="ECO:0000256" key="1">
    <source>
        <dbReference type="ARBA" id="ARBA00022692"/>
    </source>
</evidence>
<organism evidence="5 6">
    <name type="scientific">Larinioides sclopetarius</name>
    <dbReference type="NCBI Taxonomy" id="280406"/>
    <lineage>
        <taxon>Eukaryota</taxon>
        <taxon>Metazoa</taxon>
        <taxon>Ecdysozoa</taxon>
        <taxon>Arthropoda</taxon>
        <taxon>Chelicerata</taxon>
        <taxon>Arachnida</taxon>
        <taxon>Araneae</taxon>
        <taxon>Araneomorphae</taxon>
        <taxon>Entelegynae</taxon>
        <taxon>Araneoidea</taxon>
        <taxon>Araneidae</taxon>
        <taxon>Larinioides</taxon>
    </lineage>
</organism>
<dbReference type="PANTHER" id="PTHR23121:SF9">
    <property type="entry name" value="SODIUM-DEPENDENT GLUCOSE TRANSPORTER 1"/>
    <property type="match status" value="1"/>
</dbReference>
<dbReference type="PANTHER" id="PTHR23121">
    <property type="entry name" value="SODIUM-DEPENDENT GLUCOSE TRANSPORTER 1"/>
    <property type="match status" value="1"/>
</dbReference>
<evidence type="ECO:0000313" key="5">
    <source>
        <dbReference type="EMBL" id="CAL1291791.1"/>
    </source>
</evidence>
<reference evidence="5 6" key="1">
    <citation type="submission" date="2024-04" db="EMBL/GenBank/DDBJ databases">
        <authorList>
            <person name="Rising A."/>
            <person name="Reimegard J."/>
            <person name="Sonavane S."/>
            <person name="Akerstrom W."/>
            <person name="Nylinder S."/>
            <person name="Hedman E."/>
            <person name="Kallberg Y."/>
        </authorList>
    </citation>
    <scope>NUCLEOTIDE SEQUENCE [LARGE SCALE GENOMIC DNA]</scope>
</reference>
<feature type="transmembrane region" description="Helical" evidence="4">
    <location>
        <begin position="16"/>
        <end position="38"/>
    </location>
</feature>
<evidence type="ECO:0000256" key="2">
    <source>
        <dbReference type="ARBA" id="ARBA00022989"/>
    </source>
</evidence>
<feature type="non-terminal residue" evidence="5">
    <location>
        <position position="79"/>
    </location>
</feature>
<proteinExistence type="predicted"/>
<comment type="caution">
    <text evidence="5">The sequence shown here is derived from an EMBL/GenBank/DDBJ whole genome shotgun (WGS) entry which is preliminary data.</text>
</comment>
<dbReference type="AlphaFoldDB" id="A0AAV2B6C6"/>
<dbReference type="EMBL" id="CAXIEN010000292">
    <property type="protein sequence ID" value="CAL1291791.1"/>
    <property type="molecule type" value="Genomic_DNA"/>
</dbReference>